<organism evidence="2 3">
    <name type="scientific">Inmirania thermothiophila</name>
    <dbReference type="NCBI Taxonomy" id="1750597"/>
    <lineage>
        <taxon>Bacteria</taxon>
        <taxon>Pseudomonadati</taxon>
        <taxon>Pseudomonadota</taxon>
        <taxon>Gammaproteobacteria</taxon>
        <taxon>Chromatiales</taxon>
        <taxon>Ectothiorhodospiraceae</taxon>
        <taxon>Inmirania</taxon>
    </lineage>
</organism>
<dbReference type="EMBL" id="RJVI01000001">
    <property type="protein sequence ID" value="ROR34924.1"/>
    <property type="molecule type" value="Genomic_DNA"/>
</dbReference>
<sequence length="186" mass="20022">MAGEPQEGLGAGVVHRARIPLRWRAAPDDAVPDAQTNARVLRLALALDEWPRRGEPADEPGADPALARIERRLDLILELMGLWLAREGGAPPPRAVAWRLDALRWEGDGRPAPGQRVFVELVLDPRLPAPLVLAGRAGGDGTVILEPAPPPVAELLERYLFRQHRRTVARARAGGAPAAPPGASDF</sequence>
<dbReference type="RefSeq" id="WP_123400505.1">
    <property type="nucleotide sequence ID" value="NZ_RJVI01000001.1"/>
</dbReference>
<accession>A0A3N1Y7X8</accession>
<dbReference type="InterPro" id="IPR031800">
    <property type="entry name" value="PilZ_atypical"/>
</dbReference>
<name>A0A3N1Y7X8_9GAMM</name>
<proteinExistence type="predicted"/>
<evidence type="ECO:0000313" key="2">
    <source>
        <dbReference type="EMBL" id="ROR34924.1"/>
    </source>
</evidence>
<dbReference type="Proteomes" id="UP000276634">
    <property type="component" value="Unassembled WGS sequence"/>
</dbReference>
<protein>
    <submittedName>
        <fullName evidence="2">Atypical PilZ domain-containing cyclic di-GMP receptor</fullName>
    </submittedName>
</protein>
<reference evidence="2 3" key="1">
    <citation type="submission" date="2018-11" db="EMBL/GenBank/DDBJ databases">
        <title>Genomic Encyclopedia of Type Strains, Phase IV (KMG-IV): sequencing the most valuable type-strain genomes for metagenomic binning, comparative biology and taxonomic classification.</title>
        <authorList>
            <person name="Goeker M."/>
        </authorList>
    </citation>
    <scope>NUCLEOTIDE SEQUENCE [LARGE SCALE GENOMIC DNA]</scope>
    <source>
        <strain evidence="2 3">DSM 100275</strain>
    </source>
</reference>
<comment type="caution">
    <text evidence="2">The sequence shown here is derived from an EMBL/GenBank/DDBJ whole genome shotgun (WGS) entry which is preliminary data.</text>
</comment>
<dbReference type="AlphaFoldDB" id="A0A3N1Y7X8"/>
<gene>
    <name evidence="2" type="ORF">EDC57_0835</name>
</gene>
<dbReference type="Pfam" id="PF16823">
    <property type="entry name" value="tPilZ"/>
    <property type="match status" value="1"/>
</dbReference>
<keyword evidence="3" id="KW-1185">Reference proteome</keyword>
<evidence type="ECO:0000313" key="3">
    <source>
        <dbReference type="Proteomes" id="UP000276634"/>
    </source>
</evidence>
<keyword evidence="2" id="KW-0675">Receptor</keyword>
<feature type="domain" description="Cyclic di-GMP receptor atypical PilZ" evidence="1">
    <location>
        <begin position="44"/>
        <end position="172"/>
    </location>
</feature>
<evidence type="ECO:0000259" key="1">
    <source>
        <dbReference type="Pfam" id="PF16823"/>
    </source>
</evidence>